<keyword evidence="1" id="KW-0472">Membrane</keyword>
<feature type="transmembrane region" description="Helical" evidence="1">
    <location>
        <begin position="119"/>
        <end position="139"/>
    </location>
</feature>
<keyword evidence="1" id="KW-1133">Transmembrane helix</keyword>
<dbReference type="EMBL" id="LT671821">
    <property type="protein sequence ID" value="SHO76018.1"/>
    <property type="molecule type" value="Genomic_DNA"/>
</dbReference>
<dbReference type="VEuPathDB" id="FungiDB:MSYG_0352"/>
<dbReference type="OrthoDB" id="2553651at2759"/>
<accession>A0A1M8A0P6</accession>
<name>A0A1M8A0P6_MALS4</name>
<evidence type="ECO:0000256" key="1">
    <source>
        <dbReference type="SAM" id="Phobius"/>
    </source>
</evidence>
<evidence type="ECO:0008006" key="4">
    <source>
        <dbReference type="Google" id="ProtNLM"/>
    </source>
</evidence>
<sequence>MSFENKNAVPNQKEIEKLAKESGEQADHLLDDAKAAAHKVGDFVSKEAHEFEEHAKQAGKSISKNFETGLGKAKQLLKDFSSNPKYWLSTLSVVNAALIGAAGYFGYQNRNEIRTWDRRLLAAIAAGVVTFFGAESALVTKQAKKQLK</sequence>
<feature type="transmembrane region" description="Helical" evidence="1">
    <location>
        <begin position="86"/>
        <end position="107"/>
    </location>
</feature>
<dbReference type="OMA" id="PEYWAST"/>
<gene>
    <name evidence="2" type="ORF">MSYG_0352</name>
</gene>
<dbReference type="AlphaFoldDB" id="A0A1M8A0P6"/>
<protein>
    <recommendedName>
        <fullName evidence="4">Mitochondrial outer membrane protein OM14 C-terminal domain-containing protein</fullName>
    </recommendedName>
</protein>
<organism evidence="2 3">
    <name type="scientific">Malassezia sympodialis (strain ATCC 42132)</name>
    <name type="common">Atopic eczema-associated yeast</name>
    <dbReference type="NCBI Taxonomy" id="1230383"/>
    <lineage>
        <taxon>Eukaryota</taxon>
        <taxon>Fungi</taxon>
        <taxon>Dikarya</taxon>
        <taxon>Basidiomycota</taxon>
        <taxon>Ustilaginomycotina</taxon>
        <taxon>Malasseziomycetes</taxon>
        <taxon>Malasseziales</taxon>
        <taxon>Malasseziaceae</taxon>
        <taxon>Malassezia</taxon>
    </lineage>
</organism>
<reference evidence="3" key="1">
    <citation type="journal article" date="2017" name="Nucleic Acids Res.">
        <title>Proteogenomics produces comprehensive and highly accurate protein-coding gene annotation in a complete genome assembly of Malassezia sympodialis.</title>
        <authorList>
            <person name="Zhu Y."/>
            <person name="Engstroem P.G."/>
            <person name="Tellgren-Roth C."/>
            <person name="Baudo C.D."/>
            <person name="Kennell J.C."/>
            <person name="Sun S."/>
            <person name="Billmyre R.B."/>
            <person name="Schroeder M.S."/>
            <person name="Andersson A."/>
            <person name="Holm T."/>
            <person name="Sigurgeirsson B."/>
            <person name="Wu G."/>
            <person name="Sankaranarayanan S.R."/>
            <person name="Siddharthan R."/>
            <person name="Sanyal K."/>
            <person name="Lundeberg J."/>
            <person name="Nystedt B."/>
            <person name="Boekhout T."/>
            <person name="Dawson T.L. Jr."/>
            <person name="Heitman J."/>
            <person name="Scheynius A."/>
            <person name="Lehtioe J."/>
        </authorList>
    </citation>
    <scope>NUCLEOTIDE SEQUENCE [LARGE SCALE GENOMIC DNA]</scope>
    <source>
        <strain evidence="3">ATCC 42132</strain>
    </source>
</reference>
<proteinExistence type="predicted"/>
<evidence type="ECO:0000313" key="2">
    <source>
        <dbReference type="EMBL" id="SHO76018.1"/>
    </source>
</evidence>
<keyword evidence="1" id="KW-0812">Transmembrane</keyword>
<dbReference type="Proteomes" id="UP000186303">
    <property type="component" value="Chromosome 1"/>
</dbReference>
<keyword evidence="3" id="KW-1185">Reference proteome</keyword>
<evidence type="ECO:0000313" key="3">
    <source>
        <dbReference type="Proteomes" id="UP000186303"/>
    </source>
</evidence>